<organism evidence="5 6">
    <name type="scientific">Niastella koreensis</name>
    <dbReference type="NCBI Taxonomy" id="354356"/>
    <lineage>
        <taxon>Bacteria</taxon>
        <taxon>Pseudomonadati</taxon>
        <taxon>Bacteroidota</taxon>
        <taxon>Chitinophagia</taxon>
        <taxon>Chitinophagales</taxon>
        <taxon>Chitinophagaceae</taxon>
        <taxon>Niastella</taxon>
    </lineage>
</organism>
<protein>
    <submittedName>
        <fullName evidence="5">Oxidoreductase</fullName>
    </submittedName>
</protein>
<name>A0ABX3NN32_9BACT</name>
<evidence type="ECO:0000313" key="6">
    <source>
        <dbReference type="Proteomes" id="UP000192277"/>
    </source>
</evidence>
<accession>A0ABX3NN32</accession>
<dbReference type="Gene3D" id="3.40.50.720">
    <property type="entry name" value="NAD(P)-binding Rossmann-like Domain"/>
    <property type="match status" value="1"/>
</dbReference>
<dbReference type="InterPro" id="IPR036291">
    <property type="entry name" value="NAD(P)-bd_dom_sf"/>
</dbReference>
<dbReference type="RefSeq" id="WP_014217159.1">
    <property type="nucleotide sequence ID" value="NZ_LWBO01000084.1"/>
</dbReference>
<feature type="domain" description="Ketoreductase" evidence="4">
    <location>
        <begin position="5"/>
        <end position="184"/>
    </location>
</feature>
<dbReference type="PROSITE" id="PS00061">
    <property type="entry name" value="ADH_SHORT"/>
    <property type="match status" value="1"/>
</dbReference>
<gene>
    <name evidence="5" type="ORF">A4D02_17235</name>
</gene>
<dbReference type="SMART" id="SM00822">
    <property type="entry name" value="PKS_KR"/>
    <property type="match status" value="1"/>
</dbReference>
<dbReference type="PANTHER" id="PTHR43115">
    <property type="entry name" value="DEHYDROGENASE/REDUCTASE SDR FAMILY MEMBER 11"/>
    <property type="match status" value="1"/>
</dbReference>
<sequence length="240" mass="25480">MLQEKVIVITGASSGIGKATAKKLASLGARVVAAARRKTELDALAAESGGNIVAVPADVTKREEVQHLAKTAISHFGRIDVWVNNAGVMPNSFFDEGKVHEWDRMVDVNIKGVLYGIEAALPHVLQNNGHILAIASVQALKTYPGTGVYTGTKFAVRAIMDSLREELAGKLRVTVINPGVVATDFTREITSEKLKALFGDASNFPSLDPDAIANAIVYAISQPADTAVTEITIRPSAQAH</sequence>
<evidence type="ECO:0000313" key="5">
    <source>
        <dbReference type="EMBL" id="OQP39079.1"/>
    </source>
</evidence>
<dbReference type="EMBL" id="LWBO01000084">
    <property type="protein sequence ID" value="OQP39079.1"/>
    <property type="molecule type" value="Genomic_DNA"/>
</dbReference>
<dbReference type="SUPFAM" id="SSF51735">
    <property type="entry name" value="NAD(P)-binding Rossmann-fold domains"/>
    <property type="match status" value="1"/>
</dbReference>
<dbReference type="Pfam" id="PF00106">
    <property type="entry name" value="adh_short"/>
    <property type="match status" value="1"/>
</dbReference>
<dbReference type="InterPro" id="IPR020904">
    <property type="entry name" value="Sc_DH/Rdtase_CS"/>
</dbReference>
<keyword evidence="6" id="KW-1185">Reference proteome</keyword>
<dbReference type="PRINTS" id="PR00080">
    <property type="entry name" value="SDRFAMILY"/>
</dbReference>
<evidence type="ECO:0000256" key="3">
    <source>
        <dbReference type="RuleBase" id="RU000363"/>
    </source>
</evidence>
<comment type="similarity">
    <text evidence="1 3">Belongs to the short-chain dehydrogenases/reductases (SDR) family.</text>
</comment>
<evidence type="ECO:0000256" key="2">
    <source>
        <dbReference type="ARBA" id="ARBA00023002"/>
    </source>
</evidence>
<comment type="caution">
    <text evidence="5">The sequence shown here is derived from an EMBL/GenBank/DDBJ whole genome shotgun (WGS) entry which is preliminary data.</text>
</comment>
<keyword evidence="2" id="KW-0560">Oxidoreductase</keyword>
<evidence type="ECO:0000259" key="4">
    <source>
        <dbReference type="SMART" id="SM00822"/>
    </source>
</evidence>
<dbReference type="InterPro" id="IPR002347">
    <property type="entry name" value="SDR_fam"/>
</dbReference>
<proteinExistence type="inferred from homology"/>
<dbReference type="Proteomes" id="UP000192277">
    <property type="component" value="Unassembled WGS sequence"/>
</dbReference>
<evidence type="ECO:0000256" key="1">
    <source>
        <dbReference type="ARBA" id="ARBA00006484"/>
    </source>
</evidence>
<dbReference type="PANTHER" id="PTHR43115:SF4">
    <property type="entry name" value="DEHYDROGENASE_REDUCTASE SDR FAMILY MEMBER 11"/>
    <property type="match status" value="1"/>
</dbReference>
<reference evidence="5 6" key="1">
    <citation type="submission" date="2016-04" db="EMBL/GenBank/DDBJ databases">
        <authorList>
            <person name="Chen L."/>
            <person name="Zhuang W."/>
            <person name="Wang G."/>
        </authorList>
    </citation>
    <scope>NUCLEOTIDE SEQUENCE [LARGE SCALE GENOMIC DNA]</scope>
    <source>
        <strain evidence="6">GR20</strain>
    </source>
</reference>
<dbReference type="PRINTS" id="PR00081">
    <property type="entry name" value="GDHRDH"/>
</dbReference>
<dbReference type="CDD" id="cd05233">
    <property type="entry name" value="SDR_c"/>
    <property type="match status" value="1"/>
</dbReference>
<dbReference type="InterPro" id="IPR057326">
    <property type="entry name" value="KR_dom"/>
</dbReference>